<keyword evidence="3" id="KW-0813">Transport</keyword>
<evidence type="ECO:0000256" key="7">
    <source>
        <dbReference type="ARBA" id="ARBA00023136"/>
    </source>
</evidence>
<evidence type="ECO:0000256" key="4">
    <source>
        <dbReference type="ARBA" id="ARBA00022475"/>
    </source>
</evidence>
<evidence type="ECO:0000256" key="6">
    <source>
        <dbReference type="ARBA" id="ARBA00022989"/>
    </source>
</evidence>
<dbReference type="RefSeq" id="WP_245779081.1">
    <property type="nucleotide sequence ID" value="NZ_FOQH01000003.1"/>
</dbReference>
<keyword evidence="10" id="KW-1185">Reference proteome</keyword>
<comment type="subcellular location">
    <subcellularLocation>
        <location evidence="1 8">Cell membrane</location>
        <topology evidence="1 8">Multi-pass membrane protein</topology>
    </subcellularLocation>
</comment>
<keyword evidence="5 8" id="KW-0812">Transmembrane</keyword>
<dbReference type="PANTHER" id="PTHR30269:SF37">
    <property type="entry name" value="MEMBRANE TRANSPORTER PROTEIN"/>
    <property type="match status" value="1"/>
</dbReference>
<reference evidence="9 10" key="1">
    <citation type="submission" date="2016-10" db="EMBL/GenBank/DDBJ databases">
        <authorList>
            <person name="de Groot N.N."/>
        </authorList>
    </citation>
    <scope>NUCLEOTIDE SEQUENCE [LARGE SCALE GENOMIC DNA]</scope>
    <source>
        <strain evidence="9 10">CGMCC 1.11030</strain>
    </source>
</reference>
<evidence type="ECO:0000256" key="1">
    <source>
        <dbReference type="ARBA" id="ARBA00004651"/>
    </source>
</evidence>
<dbReference type="EMBL" id="FOQH01000003">
    <property type="protein sequence ID" value="SFH96324.1"/>
    <property type="molecule type" value="Genomic_DNA"/>
</dbReference>
<dbReference type="PANTHER" id="PTHR30269">
    <property type="entry name" value="TRANSMEMBRANE PROTEIN YFCA"/>
    <property type="match status" value="1"/>
</dbReference>
<feature type="transmembrane region" description="Helical" evidence="8">
    <location>
        <begin position="12"/>
        <end position="31"/>
    </location>
</feature>
<accession>A0A1I3EBH9</accession>
<name>A0A1I3EBH9_9RHOB</name>
<dbReference type="InterPro" id="IPR052017">
    <property type="entry name" value="TSUP"/>
</dbReference>
<feature type="transmembrane region" description="Helical" evidence="8">
    <location>
        <begin position="87"/>
        <end position="105"/>
    </location>
</feature>
<evidence type="ECO:0000256" key="8">
    <source>
        <dbReference type="RuleBase" id="RU363041"/>
    </source>
</evidence>
<keyword evidence="7 8" id="KW-0472">Membrane</keyword>
<gene>
    <name evidence="9" type="ORF">SAMN05216258_103281</name>
</gene>
<comment type="similarity">
    <text evidence="2 8">Belongs to the 4-toluene sulfonate uptake permease (TSUP) (TC 2.A.102) family.</text>
</comment>
<protein>
    <recommendedName>
        <fullName evidence="8">Probable membrane transporter protein</fullName>
    </recommendedName>
</protein>
<feature type="transmembrane region" description="Helical" evidence="8">
    <location>
        <begin position="38"/>
        <end position="67"/>
    </location>
</feature>
<feature type="transmembrane region" description="Helical" evidence="8">
    <location>
        <begin position="112"/>
        <end position="130"/>
    </location>
</feature>
<evidence type="ECO:0000256" key="5">
    <source>
        <dbReference type="ARBA" id="ARBA00022692"/>
    </source>
</evidence>
<dbReference type="STRING" id="1114924.SAMN05216258_103281"/>
<keyword evidence="4 8" id="KW-1003">Cell membrane</keyword>
<feature type="transmembrane region" description="Helical" evidence="8">
    <location>
        <begin position="183"/>
        <end position="205"/>
    </location>
</feature>
<feature type="transmembrane region" description="Helical" evidence="8">
    <location>
        <begin position="150"/>
        <end position="171"/>
    </location>
</feature>
<evidence type="ECO:0000256" key="2">
    <source>
        <dbReference type="ARBA" id="ARBA00009142"/>
    </source>
</evidence>
<evidence type="ECO:0000256" key="3">
    <source>
        <dbReference type="ARBA" id="ARBA00022448"/>
    </source>
</evidence>
<feature type="transmembrane region" description="Helical" evidence="8">
    <location>
        <begin position="243"/>
        <end position="261"/>
    </location>
</feature>
<dbReference type="InterPro" id="IPR002781">
    <property type="entry name" value="TM_pro_TauE-like"/>
</dbReference>
<dbReference type="AlphaFoldDB" id="A0A1I3EBH9"/>
<sequence>MEALSTLLAEQAPQAGTLVLACLSVAVAGVLRGLTGFGFALAAVPLLSMFLVPAQAVALVICMQALVGFRDVVQVGRLVEWPAVGRLSLGAIVGTPVGVALLAWLDPAAMRLAIAALVGIGLAMLLRPGRAPVPTPEGEAPSSRGALPTGVLSGLFGGLAAMAGPPAIVWFMRGGRPPAVMRASLMVFFFATSIIAAPMLVWSGVLDLRVLILGLCALPALVLSTSAGARLFARTSDAGYRRVALGVLAAMAAASALRGALDLLGG</sequence>
<dbReference type="GO" id="GO:0005886">
    <property type="term" value="C:plasma membrane"/>
    <property type="evidence" value="ECO:0007669"/>
    <property type="project" value="UniProtKB-SubCell"/>
</dbReference>
<organism evidence="9 10">
    <name type="scientific">Albimonas pacifica</name>
    <dbReference type="NCBI Taxonomy" id="1114924"/>
    <lineage>
        <taxon>Bacteria</taxon>
        <taxon>Pseudomonadati</taxon>
        <taxon>Pseudomonadota</taxon>
        <taxon>Alphaproteobacteria</taxon>
        <taxon>Rhodobacterales</taxon>
        <taxon>Paracoccaceae</taxon>
        <taxon>Albimonas</taxon>
    </lineage>
</organism>
<proteinExistence type="inferred from homology"/>
<keyword evidence="6 8" id="KW-1133">Transmembrane helix</keyword>
<evidence type="ECO:0000313" key="9">
    <source>
        <dbReference type="EMBL" id="SFH96324.1"/>
    </source>
</evidence>
<dbReference type="Pfam" id="PF01925">
    <property type="entry name" value="TauE"/>
    <property type="match status" value="1"/>
</dbReference>
<feature type="transmembrane region" description="Helical" evidence="8">
    <location>
        <begin position="211"/>
        <end position="231"/>
    </location>
</feature>
<dbReference type="Proteomes" id="UP000199377">
    <property type="component" value="Unassembled WGS sequence"/>
</dbReference>
<evidence type="ECO:0000313" key="10">
    <source>
        <dbReference type="Proteomes" id="UP000199377"/>
    </source>
</evidence>